<dbReference type="EMBL" id="FR695872">
    <property type="protein sequence ID" value="CBX29475.1"/>
    <property type="molecule type" value="Genomic_DNA"/>
</dbReference>
<evidence type="ECO:0000256" key="1">
    <source>
        <dbReference type="SAM" id="Phobius"/>
    </source>
</evidence>
<gene>
    <name evidence="2" type="ORF">N47_J04560</name>
</gene>
<proteinExistence type="predicted"/>
<accession>E1YFY1</accession>
<feature type="transmembrane region" description="Helical" evidence="1">
    <location>
        <begin position="127"/>
        <end position="146"/>
    </location>
</feature>
<evidence type="ECO:0000313" key="2">
    <source>
        <dbReference type="EMBL" id="CBX29475.1"/>
    </source>
</evidence>
<keyword evidence="1" id="KW-0472">Membrane</keyword>
<organism evidence="2">
    <name type="scientific">uncultured Desulfobacterium sp</name>
    <dbReference type="NCBI Taxonomy" id="201089"/>
    <lineage>
        <taxon>Bacteria</taxon>
        <taxon>Pseudomonadati</taxon>
        <taxon>Thermodesulfobacteriota</taxon>
        <taxon>Desulfobacteria</taxon>
        <taxon>Desulfobacterales</taxon>
        <taxon>Desulfobacteriaceae</taxon>
        <taxon>Desulfobacterium</taxon>
        <taxon>environmental samples</taxon>
    </lineage>
</organism>
<protein>
    <submittedName>
        <fullName evidence="2">Uncharacterized protein</fullName>
    </submittedName>
</protein>
<keyword evidence="1" id="KW-1133">Transmembrane helix</keyword>
<name>E1YFY1_9BACT</name>
<dbReference type="AlphaFoldDB" id="E1YFY1"/>
<keyword evidence="1" id="KW-0812">Transmembrane</keyword>
<sequence length="235" mass="26006">MDTVVAGFRQSKTVFDALPGTSIDINGLAAETVGSTNDIVCTSTSDLIRISIDSIQKGYWFGSKMWQGRFIISPDIKEGDYSLVVGIKDIKIKKAPDKFLIRIYKDYESYRQSYKSLIKRYFDISPWYIGALFFLLSVLAFGYIFLLSGKIENLMADKGKALIYKVKKAQESCEIYFGLGNDHGVKTNSRINVFDDKGQASGTAVVHSATETDSIAYAESGCVVEPGYMVAVSKV</sequence>
<reference evidence="2" key="1">
    <citation type="journal article" date="2011" name="Environ. Microbiol.">
        <title>Genomic insights into the metabolic potential of the polycyclic aromatic hydrocarbon degrading sulfate-reducing Deltaproteobacterium N47.</title>
        <authorList>
            <person name="Bergmann F."/>
            <person name="Selesi D."/>
            <person name="Weinmaier T."/>
            <person name="Tischler P."/>
            <person name="Rattei T."/>
            <person name="Meckenstock R.U."/>
        </authorList>
    </citation>
    <scope>NUCLEOTIDE SEQUENCE</scope>
</reference>